<dbReference type="PROSITE" id="PS50217">
    <property type="entry name" value="BZIP"/>
    <property type="match status" value="1"/>
</dbReference>
<evidence type="ECO:0000256" key="3">
    <source>
        <dbReference type="ARBA" id="ARBA00023125"/>
    </source>
</evidence>
<proteinExistence type="predicted"/>
<dbReference type="PROSITE" id="PS00036">
    <property type="entry name" value="BZIP_BASIC"/>
    <property type="match status" value="1"/>
</dbReference>
<dbReference type="GO" id="GO:0046982">
    <property type="term" value="F:protein heterodimerization activity"/>
    <property type="evidence" value="ECO:0007669"/>
    <property type="project" value="UniProtKB-ARBA"/>
</dbReference>
<dbReference type="GO" id="GO:0000976">
    <property type="term" value="F:transcription cis-regulatory region binding"/>
    <property type="evidence" value="ECO:0007669"/>
    <property type="project" value="TreeGrafter"/>
</dbReference>
<sequence>MNYDSEEPVQCQFPVHEGFFSFTPNELDELLSFFQVGREPVSHNSGSEDINLQELRQVDEKKRKRMESNRKSAQRCRWRKKRHLEEVTGEVNRLNVENQELKNQLAFVTYHSELLRQENDQLRVESMLLRHRLSALRRVLAAMQLQRFEDNTYNSGIQSLY</sequence>
<gene>
    <name evidence="7" type="ORF">Nepgr_015489</name>
</gene>
<evidence type="ECO:0000256" key="5">
    <source>
        <dbReference type="ARBA" id="ARBA00023242"/>
    </source>
</evidence>
<keyword evidence="3" id="KW-0238">DNA-binding</keyword>
<keyword evidence="5" id="KW-0539">Nucleus</keyword>
<keyword evidence="2" id="KW-0805">Transcription regulation</keyword>
<evidence type="ECO:0000259" key="6">
    <source>
        <dbReference type="PROSITE" id="PS50217"/>
    </source>
</evidence>
<evidence type="ECO:0000256" key="4">
    <source>
        <dbReference type="ARBA" id="ARBA00023163"/>
    </source>
</evidence>
<dbReference type="SUPFAM" id="SSF57959">
    <property type="entry name" value="Leucine zipper domain"/>
    <property type="match status" value="1"/>
</dbReference>
<accession>A0AAD3XQR2</accession>
<organism evidence="7 8">
    <name type="scientific">Nepenthes gracilis</name>
    <name type="common">Slender pitcher plant</name>
    <dbReference type="NCBI Taxonomy" id="150966"/>
    <lineage>
        <taxon>Eukaryota</taxon>
        <taxon>Viridiplantae</taxon>
        <taxon>Streptophyta</taxon>
        <taxon>Embryophyta</taxon>
        <taxon>Tracheophyta</taxon>
        <taxon>Spermatophyta</taxon>
        <taxon>Magnoliopsida</taxon>
        <taxon>eudicotyledons</taxon>
        <taxon>Gunneridae</taxon>
        <taxon>Pentapetalae</taxon>
        <taxon>Caryophyllales</taxon>
        <taxon>Nepenthaceae</taxon>
        <taxon>Nepenthes</taxon>
    </lineage>
</organism>
<dbReference type="PANTHER" id="PTHR45764:SF52">
    <property type="entry name" value="BASIC LEUCINE ZIPPER 4"/>
    <property type="match status" value="1"/>
</dbReference>
<dbReference type="Proteomes" id="UP001279734">
    <property type="component" value="Unassembled WGS sequence"/>
</dbReference>
<dbReference type="InterPro" id="IPR045314">
    <property type="entry name" value="bZIP_plant_GBF1"/>
</dbReference>
<comment type="subcellular location">
    <subcellularLocation>
        <location evidence="1">Nucleus</location>
    </subcellularLocation>
</comment>
<evidence type="ECO:0000313" key="7">
    <source>
        <dbReference type="EMBL" id="GMH13648.1"/>
    </source>
</evidence>
<dbReference type="SMART" id="SM00338">
    <property type="entry name" value="BRLZ"/>
    <property type="match status" value="1"/>
</dbReference>
<dbReference type="PANTHER" id="PTHR45764">
    <property type="entry name" value="BZIP TRANSCRIPTION FACTOR 44"/>
    <property type="match status" value="1"/>
</dbReference>
<dbReference type="FunFam" id="1.20.5.170:FF:000020">
    <property type="entry name" value="BZIP transcription factor"/>
    <property type="match status" value="1"/>
</dbReference>
<dbReference type="AlphaFoldDB" id="A0AAD3XQR2"/>
<reference evidence="7" key="1">
    <citation type="submission" date="2023-05" db="EMBL/GenBank/DDBJ databases">
        <title>Nepenthes gracilis genome sequencing.</title>
        <authorList>
            <person name="Fukushima K."/>
        </authorList>
    </citation>
    <scope>NUCLEOTIDE SEQUENCE</scope>
    <source>
        <strain evidence="7">SING2019-196</strain>
    </source>
</reference>
<name>A0AAD3XQR2_NEPGR</name>
<keyword evidence="8" id="KW-1185">Reference proteome</keyword>
<dbReference type="Pfam" id="PF00170">
    <property type="entry name" value="bZIP_1"/>
    <property type="match status" value="1"/>
</dbReference>
<dbReference type="EMBL" id="BSYO01000013">
    <property type="protein sequence ID" value="GMH13648.1"/>
    <property type="molecule type" value="Genomic_DNA"/>
</dbReference>
<dbReference type="InterPro" id="IPR046347">
    <property type="entry name" value="bZIP_sf"/>
</dbReference>
<protein>
    <recommendedName>
        <fullName evidence="6">BZIP domain-containing protein</fullName>
    </recommendedName>
</protein>
<evidence type="ECO:0000256" key="2">
    <source>
        <dbReference type="ARBA" id="ARBA00023015"/>
    </source>
</evidence>
<evidence type="ECO:0000313" key="8">
    <source>
        <dbReference type="Proteomes" id="UP001279734"/>
    </source>
</evidence>
<evidence type="ECO:0000256" key="1">
    <source>
        <dbReference type="ARBA" id="ARBA00004123"/>
    </source>
</evidence>
<dbReference type="CDD" id="cd14702">
    <property type="entry name" value="bZIP_plant_GBF1"/>
    <property type="match status" value="1"/>
</dbReference>
<dbReference type="GO" id="GO:0003700">
    <property type="term" value="F:DNA-binding transcription factor activity"/>
    <property type="evidence" value="ECO:0007669"/>
    <property type="project" value="InterPro"/>
</dbReference>
<comment type="caution">
    <text evidence="7">The sequence shown here is derived from an EMBL/GenBank/DDBJ whole genome shotgun (WGS) entry which is preliminary data.</text>
</comment>
<dbReference type="InterPro" id="IPR004827">
    <property type="entry name" value="bZIP"/>
</dbReference>
<dbReference type="GO" id="GO:0005634">
    <property type="term" value="C:nucleus"/>
    <property type="evidence" value="ECO:0007669"/>
    <property type="project" value="UniProtKB-SubCell"/>
</dbReference>
<dbReference type="GO" id="GO:0045893">
    <property type="term" value="P:positive regulation of DNA-templated transcription"/>
    <property type="evidence" value="ECO:0007669"/>
    <property type="project" value="TreeGrafter"/>
</dbReference>
<keyword evidence="4" id="KW-0804">Transcription</keyword>
<dbReference type="Gene3D" id="1.20.5.170">
    <property type="match status" value="1"/>
</dbReference>
<feature type="domain" description="BZIP" evidence="6">
    <location>
        <begin position="59"/>
        <end position="122"/>
    </location>
</feature>